<reference evidence="5 6" key="1">
    <citation type="submission" date="2018-03" db="EMBL/GenBank/DDBJ databases">
        <title>Genomic Encyclopedia of Archaeal and Bacterial Type Strains, Phase II (KMG-II): from individual species to whole genera.</title>
        <authorList>
            <person name="Goeker M."/>
        </authorList>
    </citation>
    <scope>NUCLEOTIDE SEQUENCE [LARGE SCALE GENOMIC DNA]</scope>
    <source>
        <strain evidence="5 6">DSM 28229</strain>
    </source>
</reference>
<name>A0A315Z8Q7_SEDFL</name>
<keyword evidence="1" id="KW-0805">Transcription regulation</keyword>
<evidence type="ECO:0000259" key="4">
    <source>
        <dbReference type="PROSITE" id="PS01124"/>
    </source>
</evidence>
<dbReference type="InterPro" id="IPR018062">
    <property type="entry name" value="HTH_AraC-typ_CS"/>
</dbReference>
<keyword evidence="6" id="KW-1185">Reference proteome</keyword>
<evidence type="ECO:0000313" key="6">
    <source>
        <dbReference type="Proteomes" id="UP000245535"/>
    </source>
</evidence>
<keyword evidence="2" id="KW-0238">DNA-binding</keyword>
<sequence length="179" mass="20699">MVCPRCVKAVRDIFSNLSIPTLSIELGEVEINHELTEDERLKLSEKLKEEGFELLEDSRKQLITKIKGIIIQHIHHSEEEMKENFSSLLEKELGKEYSYLSHLFSSLEETTIEKYIITQKVERIKELIMYGELSMSEIAYQMGYSSVQYLSGQFKKVTGLTPTAFKKQSNQTRNSLDSL</sequence>
<protein>
    <submittedName>
        <fullName evidence="5">AraC family transcriptional regulator</fullName>
    </submittedName>
</protein>
<dbReference type="Pfam" id="PF12833">
    <property type="entry name" value="HTH_18"/>
    <property type="match status" value="1"/>
</dbReference>
<proteinExistence type="predicted"/>
<dbReference type="PROSITE" id="PS00041">
    <property type="entry name" value="HTH_ARAC_FAMILY_1"/>
    <property type="match status" value="1"/>
</dbReference>
<dbReference type="Gene3D" id="1.10.10.60">
    <property type="entry name" value="Homeodomain-like"/>
    <property type="match status" value="1"/>
</dbReference>
<keyword evidence="3" id="KW-0804">Transcription</keyword>
<feature type="domain" description="HTH araC/xylS-type" evidence="4">
    <location>
        <begin position="64"/>
        <end position="168"/>
    </location>
</feature>
<dbReference type="PROSITE" id="PS01124">
    <property type="entry name" value="HTH_ARAC_FAMILY_2"/>
    <property type="match status" value="1"/>
</dbReference>
<comment type="caution">
    <text evidence="5">The sequence shown here is derived from an EMBL/GenBank/DDBJ whole genome shotgun (WGS) entry which is preliminary data.</text>
</comment>
<dbReference type="Proteomes" id="UP000245535">
    <property type="component" value="Unassembled WGS sequence"/>
</dbReference>
<organism evidence="5 6">
    <name type="scientific">Sediminitomix flava</name>
    <dbReference type="NCBI Taxonomy" id="379075"/>
    <lineage>
        <taxon>Bacteria</taxon>
        <taxon>Pseudomonadati</taxon>
        <taxon>Bacteroidota</taxon>
        <taxon>Cytophagia</taxon>
        <taxon>Cytophagales</taxon>
        <taxon>Flammeovirgaceae</taxon>
        <taxon>Sediminitomix</taxon>
    </lineage>
</organism>
<dbReference type="InterPro" id="IPR009057">
    <property type="entry name" value="Homeodomain-like_sf"/>
</dbReference>
<dbReference type="SMART" id="SM00342">
    <property type="entry name" value="HTH_ARAC"/>
    <property type="match status" value="1"/>
</dbReference>
<dbReference type="SUPFAM" id="SSF46689">
    <property type="entry name" value="Homeodomain-like"/>
    <property type="match status" value="1"/>
</dbReference>
<dbReference type="PANTHER" id="PTHR43280:SF2">
    <property type="entry name" value="HTH-TYPE TRANSCRIPTIONAL REGULATOR EXSA"/>
    <property type="match status" value="1"/>
</dbReference>
<evidence type="ECO:0000256" key="3">
    <source>
        <dbReference type="ARBA" id="ARBA00023163"/>
    </source>
</evidence>
<dbReference type="AlphaFoldDB" id="A0A315Z8Q7"/>
<accession>A0A315Z8Q7</accession>
<dbReference type="PANTHER" id="PTHR43280">
    <property type="entry name" value="ARAC-FAMILY TRANSCRIPTIONAL REGULATOR"/>
    <property type="match status" value="1"/>
</dbReference>
<dbReference type="InterPro" id="IPR018060">
    <property type="entry name" value="HTH_AraC"/>
</dbReference>
<evidence type="ECO:0000313" key="5">
    <source>
        <dbReference type="EMBL" id="PWJ41881.1"/>
    </source>
</evidence>
<evidence type="ECO:0000256" key="1">
    <source>
        <dbReference type="ARBA" id="ARBA00023015"/>
    </source>
</evidence>
<gene>
    <name evidence="5" type="ORF">BC781_103131</name>
</gene>
<dbReference type="GO" id="GO:0003700">
    <property type="term" value="F:DNA-binding transcription factor activity"/>
    <property type="evidence" value="ECO:0007669"/>
    <property type="project" value="InterPro"/>
</dbReference>
<dbReference type="EMBL" id="QGDO01000003">
    <property type="protein sequence ID" value="PWJ41881.1"/>
    <property type="molecule type" value="Genomic_DNA"/>
</dbReference>
<dbReference type="GO" id="GO:0043565">
    <property type="term" value="F:sequence-specific DNA binding"/>
    <property type="evidence" value="ECO:0007669"/>
    <property type="project" value="InterPro"/>
</dbReference>
<evidence type="ECO:0000256" key="2">
    <source>
        <dbReference type="ARBA" id="ARBA00023125"/>
    </source>
</evidence>